<dbReference type="Proteomes" id="UP001556367">
    <property type="component" value="Unassembled WGS sequence"/>
</dbReference>
<sequence length="131" mass="15182">MLFKFRRREIPWEVVDSKSVEPVPMYYEDEDLDIVSVGQADTCGTYVFDVKHLTRGNELSNSVLFARQQLLARISKHGFNLLLLESWRLTVLRRGKHYRVEVRYRGRPARALGKLPARRPPPFMAVLQGGP</sequence>
<reference evidence="2" key="1">
    <citation type="submission" date="2024-06" db="EMBL/GenBank/DDBJ databases">
        <title>Multi-omics analyses provide insights into the biosynthesis of the anticancer antibiotic pleurotin in Hohenbuehelia grisea.</title>
        <authorList>
            <person name="Weaver J.A."/>
            <person name="Alberti F."/>
        </authorList>
    </citation>
    <scope>NUCLEOTIDE SEQUENCE [LARGE SCALE GENOMIC DNA]</scope>
    <source>
        <strain evidence="2">T-177</strain>
    </source>
</reference>
<name>A0ABR3J5N1_9AGAR</name>
<protein>
    <submittedName>
        <fullName evidence="1">Uncharacterized protein</fullName>
    </submittedName>
</protein>
<keyword evidence="2" id="KW-1185">Reference proteome</keyword>
<proteinExistence type="predicted"/>
<organism evidence="1 2">
    <name type="scientific">Hohenbuehelia grisea</name>
    <dbReference type="NCBI Taxonomy" id="104357"/>
    <lineage>
        <taxon>Eukaryota</taxon>
        <taxon>Fungi</taxon>
        <taxon>Dikarya</taxon>
        <taxon>Basidiomycota</taxon>
        <taxon>Agaricomycotina</taxon>
        <taxon>Agaricomycetes</taxon>
        <taxon>Agaricomycetidae</taxon>
        <taxon>Agaricales</taxon>
        <taxon>Pleurotineae</taxon>
        <taxon>Pleurotaceae</taxon>
        <taxon>Hohenbuehelia</taxon>
    </lineage>
</organism>
<comment type="caution">
    <text evidence="1">The sequence shown here is derived from an EMBL/GenBank/DDBJ whole genome shotgun (WGS) entry which is preliminary data.</text>
</comment>
<evidence type="ECO:0000313" key="1">
    <source>
        <dbReference type="EMBL" id="KAL0950892.1"/>
    </source>
</evidence>
<evidence type="ECO:0000313" key="2">
    <source>
        <dbReference type="Proteomes" id="UP001556367"/>
    </source>
</evidence>
<dbReference type="EMBL" id="JASNQZ010000011">
    <property type="protein sequence ID" value="KAL0950892.1"/>
    <property type="molecule type" value="Genomic_DNA"/>
</dbReference>
<gene>
    <name evidence="1" type="ORF">HGRIS_007651</name>
</gene>
<accession>A0ABR3J5N1</accession>